<reference evidence="1" key="1">
    <citation type="submission" date="2019-03" db="EMBL/GenBank/DDBJ databases">
        <title>Single cell metagenomics reveals metabolic interactions within the superorganism composed of flagellate Streblomastix strix and complex community of Bacteroidetes bacteria on its surface.</title>
        <authorList>
            <person name="Treitli S.C."/>
            <person name="Kolisko M."/>
            <person name="Husnik F."/>
            <person name="Keeling P."/>
            <person name="Hampl V."/>
        </authorList>
    </citation>
    <scope>NUCLEOTIDE SEQUENCE</scope>
    <source>
        <strain evidence="1">STM</strain>
    </source>
</reference>
<proteinExistence type="predicted"/>
<comment type="caution">
    <text evidence="1">The sequence shown here is derived from an EMBL/GenBank/DDBJ whole genome shotgun (WGS) entry which is preliminary data.</text>
</comment>
<dbReference type="AlphaFoldDB" id="A0A5J4QXF3"/>
<protein>
    <submittedName>
        <fullName evidence="1">Uncharacterized protein</fullName>
    </submittedName>
</protein>
<accession>A0A5J4QXF3</accession>
<organism evidence="1">
    <name type="scientific">termite gut metagenome</name>
    <dbReference type="NCBI Taxonomy" id="433724"/>
    <lineage>
        <taxon>unclassified sequences</taxon>
        <taxon>metagenomes</taxon>
        <taxon>organismal metagenomes</taxon>
    </lineage>
</organism>
<sequence length="66" mass="7855">MKTTSFLTCSFLFMYHNEKRKIMDIPESLLCKEFISQFKTGEDVDAFLSELHTRVYEQLLYQPAIK</sequence>
<gene>
    <name evidence="1" type="ORF">EZS27_025235</name>
</gene>
<name>A0A5J4QXF3_9ZZZZ</name>
<evidence type="ECO:0000313" key="1">
    <source>
        <dbReference type="EMBL" id="KAA6325570.1"/>
    </source>
</evidence>
<dbReference type="EMBL" id="SNRY01002336">
    <property type="protein sequence ID" value="KAA6325570.1"/>
    <property type="molecule type" value="Genomic_DNA"/>
</dbReference>